<proteinExistence type="predicted"/>
<keyword evidence="2" id="KW-0472">Membrane</keyword>
<dbReference type="InterPro" id="IPR003715">
    <property type="entry name" value="Poly_export_N"/>
</dbReference>
<dbReference type="Proteomes" id="UP000184509">
    <property type="component" value="Unassembled WGS sequence"/>
</dbReference>
<evidence type="ECO:0000256" key="2">
    <source>
        <dbReference type="SAM" id="Phobius"/>
    </source>
</evidence>
<dbReference type="STRING" id="1297750.SAMN05444405_10398"/>
<feature type="domain" description="Polysaccharide export protein N-terminal" evidence="3">
    <location>
        <begin position="44"/>
        <end position="142"/>
    </location>
</feature>
<dbReference type="InterPro" id="IPR019554">
    <property type="entry name" value="Soluble_ligand-bd"/>
</dbReference>
<keyword evidence="6" id="KW-1185">Reference proteome</keyword>
<name>A0A1M4WJM0_9BACE</name>
<organism evidence="5 6">
    <name type="scientific">Bacteroides luti</name>
    <dbReference type="NCBI Taxonomy" id="1297750"/>
    <lineage>
        <taxon>Bacteria</taxon>
        <taxon>Pseudomonadati</taxon>
        <taxon>Bacteroidota</taxon>
        <taxon>Bacteroidia</taxon>
        <taxon>Bacteroidales</taxon>
        <taxon>Bacteroidaceae</taxon>
        <taxon>Bacteroides</taxon>
    </lineage>
</organism>
<dbReference type="Gene3D" id="3.10.560.10">
    <property type="entry name" value="Outer membrane lipoprotein wza domain like"/>
    <property type="match status" value="1"/>
</dbReference>
<dbReference type="OrthoDB" id="662756at2"/>
<evidence type="ECO:0000313" key="5">
    <source>
        <dbReference type="EMBL" id="SHE81350.1"/>
    </source>
</evidence>
<accession>A0A1M4WJM0</accession>
<keyword evidence="1" id="KW-0732">Signal</keyword>
<evidence type="ECO:0000256" key="1">
    <source>
        <dbReference type="ARBA" id="ARBA00022729"/>
    </source>
</evidence>
<keyword evidence="2" id="KW-1133">Transmembrane helix</keyword>
<dbReference type="Pfam" id="PF02563">
    <property type="entry name" value="Poly_export"/>
    <property type="match status" value="1"/>
</dbReference>
<keyword evidence="2" id="KW-0812">Transmembrane</keyword>
<dbReference type="EMBL" id="FQTV01000003">
    <property type="protein sequence ID" value="SHE81350.1"/>
    <property type="molecule type" value="Genomic_DNA"/>
</dbReference>
<protein>
    <submittedName>
        <fullName evidence="5">Polysaccharide export outer membrane protein</fullName>
    </submittedName>
</protein>
<feature type="domain" description="Soluble ligand binding" evidence="4">
    <location>
        <begin position="148"/>
        <end position="197"/>
    </location>
</feature>
<dbReference type="PROSITE" id="PS51257">
    <property type="entry name" value="PROKAR_LIPOPROTEIN"/>
    <property type="match status" value="1"/>
</dbReference>
<evidence type="ECO:0000313" key="6">
    <source>
        <dbReference type="Proteomes" id="UP000184509"/>
    </source>
</evidence>
<dbReference type="AlphaFoldDB" id="A0A1M4WJM0"/>
<gene>
    <name evidence="5" type="ORF">SAMN05444405_10398</name>
</gene>
<evidence type="ECO:0000259" key="3">
    <source>
        <dbReference type="Pfam" id="PF02563"/>
    </source>
</evidence>
<dbReference type="Gene3D" id="3.30.1950.10">
    <property type="entry name" value="wza like domain"/>
    <property type="match status" value="1"/>
</dbReference>
<sequence length="265" mass="29054">MKNIIKIVALLLTAAIVSGCRSTKNVAYLQGVENLTDAQLQRSAQPYSAKIKPNDMLRIIVSGAEDPDTYMPFNLLTSVPYNENATQANVSLQSYLVDTRGTIDFPVMGKLYVVNSTTDQVKQMITEKLKDYLKADLVVTVRFVNYKISVLGEVNQPGVYTVPDEKISILQALSLAGDLTLYGRRDVVKILREESDGHKTITTLNLNDRNLIFSPFYYLRQGDVVYVEPNKTKAKGAGVGAATNIVFSVVSVVIGVASLIVTVAK</sequence>
<feature type="transmembrane region" description="Helical" evidence="2">
    <location>
        <begin position="245"/>
        <end position="264"/>
    </location>
</feature>
<dbReference type="GO" id="GO:0015159">
    <property type="term" value="F:polysaccharide transmembrane transporter activity"/>
    <property type="evidence" value="ECO:0007669"/>
    <property type="project" value="InterPro"/>
</dbReference>
<dbReference type="Pfam" id="PF10531">
    <property type="entry name" value="SLBB"/>
    <property type="match status" value="1"/>
</dbReference>
<dbReference type="RefSeq" id="WP_073399391.1">
    <property type="nucleotide sequence ID" value="NZ_FQTV01000003.1"/>
</dbReference>
<dbReference type="InterPro" id="IPR049712">
    <property type="entry name" value="Poly_export"/>
</dbReference>
<dbReference type="PANTHER" id="PTHR33619:SF3">
    <property type="entry name" value="POLYSACCHARIDE EXPORT PROTEIN GFCE-RELATED"/>
    <property type="match status" value="1"/>
</dbReference>
<dbReference type="PANTHER" id="PTHR33619">
    <property type="entry name" value="POLYSACCHARIDE EXPORT PROTEIN GFCE-RELATED"/>
    <property type="match status" value="1"/>
</dbReference>
<reference evidence="5 6" key="1">
    <citation type="submission" date="2016-11" db="EMBL/GenBank/DDBJ databases">
        <authorList>
            <person name="Jaros S."/>
            <person name="Januszkiewicz K."/>
            <person name="Wedrychowicz H."/>
        </authorList>
    </citation>
    <scope>NUCLEOTIDE SEQUENCE [LARGE SCALE GENOMIC DNA]</scope>
    <source>
        <strain evidence="5 6">DSM 26991</strain>
    </source>
</reference>
<evidence type="ECO:0000259" key="4">
    <source>
        <dbReference type="Pfam" id="PF10531"/>
    </source>
</evidence>